<dbReference type="AlphaFoldDB" id="A0A0M0KB62"/>
<evidence type="ECO:0008006" key="4">
    <source>
        <dbReference type="Google" id="ProtNLM"/>
    </source>
</evidence>
<dbReference type="SUPFAM" id="SSF82199">
    <property type="entry name" value="SET domain"/>
    <property type="match status" value="1"/>
</dbReference>
<evidence type="ECO:0000313" key="3">
    <source>
        <dbReference type="Proteomes" id="UP000037460"/>
    </source>
</evidence>
<dbReference type="InterPro" id="IPR050600">
    <property type="entry name" value="SETD3_SETD6_MTase"/>
</dbReference>
<feature type="signal peptide" evidence="1">
    <location>
        <begin position="1"/>
        <end position="19"/>
    </location>
</feature>
<feature type="chain" id="PRO_5005602585" description="SET domain-containing protein" evidence="1">
    <location>
        <begin position="20"/>
        <end position="369"/>
    </location>
</feature>
<dbReference type="OrthoDB" id="445095at2759"/>
<dbReference type="PANTHER" id="PTHR13271:SF34">
    <property type="entry name" value="N-LYSINE METHYLTRANSFERASE SETD6"/>
    <property type="match status" value="1"/>
</dbReference>
<dbReference type="Gene3D" id="3.90.1410.10">
    <property type="entry name" value="set domain protein methyltransferase, domain 1"/>
    <property type="match status" value="1"/>
</dbReference>
<proteinExistence type="predicted"/>
<feature type="non-terminal residue" evidence="2">
    <location>
        <position position="369"/>
    </location>
</feature>
<dbReference type="GO" id="GO:0016279">
    <property type="term" value="F:protein-lysine N-methyltransferase activity"/>
    <property type="evidence" value="ECO:0007669"/>
    <property type="project" value="TreeGrafter"/>
</dbReference>
<sequence>MVTTLAALLLCGASAYTLGIQHARAGRISTSAAVMSSVASPVAADAQLSAFNAWLEANSIASSKVQAARLPGWGVCLIAGENGVQPGDTLLSVPSSLHLTPSKVQASPLGEAAAPVVGGDESALLALGLLAELGKGEAGCTCWPYLDLLPSADAMHGMPLLWSDDERSRLLRGSHLDGAVADSRAMILDQWAALETMVLPEHPAELFPREVFHAAGYLWAHAIVLSRALPFGEELHLIPLLDLANHQAGVKHTCSIGVAGGQQAGIKESWQLDGKESAAVLTAGSALKPGEQVFIDYGESGWRSSWEMLYTYGFVPGQDHKQWLASGGRPIFFAGVAPEDPLSAQKRALLVALGAHEGASEGTWIDLKP</sequence>
<evidence type="ECO:0000313" key="2">
    <source>
        <dbReference type="EMBL" id="KOO36075.1"/>
    </source>
</evidence>
<evidence type="ECO:0000256" key="1">
    <source>
        <dbReference type="SAM" id="SignalP"/>
    </source>
</evidence>
<dbReference type="InterPro" id="IPR046341">
    <property type="entry name" value="SET_dom_sf"/>
</dbReference>
<gene>
    <name evidence="2" type="ORF">Ctob_015754</name>
</gene>
<keyword evidence="3" id="KW-1185">Reference proteome</keyword>
<accession>A0A0M0KB62</accession>
<name>A0A0M0KB62_9EUKA</name>
<dbReference type="Proteomes" id="UP000037460">
    <property type="component" value="Unassembled WGS sequence"/>
</dbReference>
<dbReference type="EMBL" id="JWZX01000638">
    <property type="protein sequence ID" value="KOO36075.1"/>
    <property type="molecule type" value="Genomic_DNA"/>
</dbReference>
<keyword evidence="1" id="KW-0732">Signal</keyword>
<dbReference type="GO" id="GO:0005634">
    <property type="term" value="C:nucleus"/>
    <property type="evidence" value="ECO:0007669"/>
    <property type="project" value="TreeGrafter"/>
</dbReference>
<reference evidence="3" key="1">
    <citation type="journal article" date="2015" name="PLoS Genet.">
        <title>Genome Sequence and Transcriptome Analyses of Chrysochromulina tobin: Metabolic Tools for Enhanced Algal Fitness in the Prominent Order Prymnesiales (Haptophyceae).</title>
        <authorList>
            <person name="Hovde B.T."/>
            <person name="Deodato C.R."/>
            <person name="Hunsperger H.M."/>
            <person name="Ryken S.A."/>
            <person name="Yost W."/>
            <person name="Jha R.K."/>
            <person name="Patterson J."/>
            <person name="Monnat R.J. Jr."/>
            <person name="Barlow S.B."/>
            <person name="Starkenburg S.R."/>
            <person name="Cattolico R.A."/>
        </authorList>
    </citation>
    <scope>NUCLEOTIDE SEQUENCE</scope>
    <source>
        <strain evidence="3">CCMP291</strain>
    </source>
</reference>
<protein>
    <recommendedName>
        <fullName evidence="4">SET domain-containing protein</fullName>
    </recommendedName>
</protein>
<dbReference type="PANTHER" id="PTHR13271">
    <property type="entry name" value="UNCHARACTERIZED PUTATIVE METHYLTRANSFERASE"/>
    <property type="match status" value="1"/>
</dbReference>
<organism evidence="2 3">
    <name type="scientific">Chrysochromulina tobinii</name>
    <dbReference type="NCBI Taxonomy" id="1460289"/>
    <lineage>
        <taxon>Eukaryota</taxon>
        <taxon>Haptista</taxon>
        <taxon>Haptophyta</taxon>
        <taxon>Prymnesiophyceae</taxon>
        <taxon>Prymnesiales</taxon>
        <taxon>Chrysochromulinaceae</taxon>
        <taxon>Chrysochromulina</taxon>
    </lineage>
</organism>
<comment type="caution">
    <text evidence="2">The sequence shown here is derived from an EMBL/GenBank/DDBJ whole genome shotgun (WGS) entry which is preliminary data.</text>
</comment>